<comment type="caution">
    <text evidence="1">The sequence shown here is derived from an EMBL/GenBank/DDBJ whole genome shotgun (WGS) entry which is preliminary data.</text>
</comment>
<protein>
    <recommendedName>
        <fullName evidence="3">Helix-hairpin-helix domain-containing protein</fullName>
    </recommendedName>
</protein>
<keyword evidence="2" id="KW-1185">Reference proteome</keyword>
<proteinExistence type="predicted"/>
<accession>A0A556MY01</accession>
<dbReference type="EMBL" id="VLPL01000004">
    <property type="protein sequence ID" value="TSJ44787.1"/>
    <property type="molecule type" value="Genomic_DNA"/>
</dbReference>
<name>A0A556MY01_9FLAO</name>
<reference evidence="1 2" key="1">
    <citation type="submission" date="2019-07" db="EMBL/GenBank/DDBJ databases">
        <authorList>
            <person name="Huq M.A."/>
        </authorList>
    </citation>
    <scope>NUCLEOTIDE SEQUENCE [LARGE SCALE GENOMIC DNA]</scope>
    <source>
        <strain evidence="1 2">MAH-3</strain>
    </source>
</reference>
<dbReference type="OrthoDB" id="9766750at2"/>
<evidence type="ECO:0008006" key="3">
    <source>
        <dbReference type="Google" id="ProtNLM"/>
    </source>
</evidence>
<dbReference type="Proteomes" id="UP000316008">
    <property type="component" value="Unassembled WGS sequence"/>
</dbReference>
<evidence type="ECO:0000313" key="2">
    <source>
        <dbReference type="Proteomes" id="UP000316008"/>
    </source>
</evidence>
<dbReference type="RefSeq" id="WP_144332901.1">
    <property type="nucleotide sequence ID" value="NZ_VLPL01000004.1"/>
</dbReference>
<organism evidence="1 2">
    <name type="scientific">Fluviicola chungangensis</name>
    <dbReference type="NCBI Taxonomy" id="2597671"/>
    <lineage>
        <taxon>Bacteria</taxon>
        <taxon>Pseudomonadati</taxon>
        <taxon>Bacteroidota</taxon>
        <taxon>Flavobacteriia</taxon>
        <taxon>Flavobacteriales</taxon>
        <taxon>Crocinitomicaceae</taxon>
        <taxon>Fluviicola</taxon>
    </lineage>
</organism>
<gene>
    <name evidence="1" type="ORF">FO442_09300</name>
</gene>
<sequence>MRKSSLFLLFFISTCSFLFGQERNEIIQQRVEFIAEQSESEELDLTNIFDQLNYFYDNPINLNNTSPDELRSLGLLTEVQITDVLLHVERFGKFISIYELQSLKYWDLSTISLVLPFVKVDDRLENMHITFRDAVKNGKIEWYTRYQRTPERKKGYTPVSDSILNNSNGYYHGNADKYYTRFRYTYRTNISLGFTAEKDPGEEFFKGSQKNGFDYYSFHAFYKGGKYVRAVAAGDYQIQIGQGLNTWSGYAFGKSADIFSSKKAANLLRPYTSVDENRFFRGGAAIIGYKKWNLLTFYSNKKIDGSGINDSLTDDLEFVTTIDLSGLHRTNSEIAKKNKLSEQVIGNYLSYNSTRFNAGIAVVNQQYNQPLQKDTIPYNLYAFRGKNTTAISGDYNFVLRNFNFFGEVSYSTHSKSFAQLHGLMAILDPSVSVSVIYRNYSKGYYSFYNNGFSEGSNTQNESGLFSGIKVKLASAWSVSSYIDFFKFPWLKYGVDAPSKGYEFLVQPTYKPNKVFELYARFRQQVRQKNSRDTDGSITGIEDVVQNNYRLNMSYKVLESFTLKSRIEYVTIHRKSNSAEDGWIFTQDLLFKPKKLPIDLTLRYALFDTDSYDTRIYTFENNALYVFSIPAYYYQGSRAYALIRFSFLRHCDLWLRYGTYLYSNKKVISSGAEEIKGSKKSDITVQLRVSF</sequence>
<evidence type="ECO:0000313" key="1">
    <source>
        <dbReference type="EMBL" id="TSJ44787.1"/>
    </source>
</evidence>
<dbReference type="AlphaFoldDB" id="A0A556MY01"/>